<dbReference type="Gene3D" id="3.40.50.1240">
    <property type="entry name" value="Phosphoglycerate mutase-like"/>
    <property type="match status" value="1"/>
</dbReference>
<dbReference type="Pfam" id="PF00300">
    <property type="entry name" value="His_Phos_1"/>
    <property type="match status" value="1"/>
</dbReference>
<dbReference type="EMBL" id="SMTG01000002">
    <property type="protein sequence ID" value="TDK33158.1"/>
    <property type="molecule type" value="Genomic_DNA"/>
</dbReference>
<evidence type="ECO:0000313" key="2">
    <source>
        <dbReference type="Proteomes" id="UP000295543"/>
    </source>
</evidence>
<dbReference type="SMART" id="SM00855">
    <property type="entry name" value="PGAM"/>
    <property type="match status" value="1"/>
</dbReference>
<evidence type="ECO:0000313" key="1">
    <source>
        <dbReference type="EMBL" id="TDK33158.1"/>
    </source>
</evidence>
<sequence>MARLTFVRHAQSVANAGGRTLPHPTIPLSSTGQAQAAWIATQLPVDAGAVHVSKFDRARATAGPYCARIGIDAQVHRLMHEFSAIDPARIEGLTGEQRRPLTEAYWARGDRDARMGDAADTFGEFVACVDGFIDGMEALAEGSVLFGHGIWFGLLAWRLMGFEADTPDDMRAFRAFQVALPMPNCAVYELTGTGGQWHLRYRADLARGIAHLATD</sequence>
<organism evidence="1 2">
    <name type="scientific">Luteimonas terrae</name>
    <dbReference type="NCBI Taxonomy" id="1530191"/>
    <lineage>
        <taxon>Bacteria</taxon>
        <taxon>Pseudomonadati</taxon>
        <taxon>Pseudomonadota</taxon>
        <taxon>Gammaproteobacteria</taxon>
        <taxon>Lysobacterales</taxon>
        <taxon>Lysobacteraceae</taxon>
        <taxon>Luteimonas</taxon>
    </lineage>
</organism>
<dbReference type="InterPro" id="IPR013078">
    <property type="entry name" value="His_Pase_superF_clade-1"/>
</dbReference>
<dbReference type="RefSeq" id="WP_133392658.1">
    <property type="nucleotide sequence ID" value="NZ_SMTG01000002.1"/>
</dbReference>
<dbReference type="OrthoDB" id="9082843at2"/>
<dbReference type="CDD" id="cd07067">
    <property type="entry name" value="HP_PGM_like"/>
    <property type="match status" value="1"/>
</dbReference>
<accession>A0A4R5UCY8</accession>
<dbReference type="SUPFAM" id="SSF53254">
    <property type="entry name" value="Phosphoglycerate mutase-like"/>
    <property type="match status" value="1"/>
</dbReference>
<reference evidence="1 2" key="1">
    <citation type="submission" date="2019-03" db="EMBL/GenBank/DDBJ databases">
        <title>Luteimonas zhaokaii sp.nov., isolated from the rectal contents of Plateau pika in Yushu, Qinghai Province, China.</title>
        <authorList>
            <person name="Zhang G."/>
        </authorList>
    </citation>
    <scope>NUCLEOTIDE SEQUENCE [LARGE SCALE GENOMIC DNA]</scope>
    <source>
        <strain evidence="1 2">THG-MD21</strain>
    </source>
</reference>
<dbReference type="InterPro" id="IPR029033">
    <property type="entry name" value="His_PPase_superfam"/>
</dbReference>
<name>A0A4R5UCY8_9GAMM</name>
<comment type="caution">
    <text evidence="1">The sequence shown here is derived from an EMBL/GenBank/DDBJ whole genome shotgun (WGS) entry which is preliminary data.</text>
</comment>
<keyword evidence="2" id="KW-1185">Reference proteome</keyword>
<dbReference type="AlphaFoldDB" id="A0A4R5UCY8"/>
<protein>
    <submittedName>
        <fullName evidence="1">Histidine phosphatase family protein</fullName>
    </submittedName>
</protein>
<proteinExistence type="predicted"/>
<gene>
    <name evidence="1" type="ORF">E2F49_03700</name>
</gene>
<dbReference type="Proteomes" id="UP000295543">
    <property type="component" value="Unassembled WGS sequence"/>
</dbReference>